<feature type="domain" description="Phosphodiester glycosidase" evidence="1">
    <location>
        <begin position="95"/>
        <end position="305"/>
    </location>
</feature>
<dbReference type="EMBL" id="LWBO01000077">
    <property type="protein sequence ID" value="OQP40360.1"/>
    <property type="molecule type" value="Genomic_DNA"/>
</dbReference>
<dbReference type="InterPro" id="IPR018711">
    <property type="entry name" value="NAGPA"/>
</dbReference>
<comment type="caution">
    <text evidence="2">The sequence shown here is derived from an EMBL/GenBank/DDBJ whole genome shotgun (WGS) entry which is preliminary data.</text>
</comment>
<dbReference type="PANTHER" id="PTHR40446:SF2">
    <property type="entry name" value="N-ACETYLGLUCOSAMINE-1-PHOSPHODIESTER ALPHA-N-ACETYLGLUCOSAMINIDASE"/>
    <property type="match status" value="1"/>
</dbReference>
<dbReference type="PANTHER" id="PTHR40446">
    <property type="entry name" value="N-ACETYLGLUCOSAMINE-1-PHOSPHODIESTER ALPHA-N-ACETYLGLUCOSAMINIDASE"/>
    <property type="match status" value="1"/>
</dbReference>
<organism evidence="2 3">
    <name type="scientific">Niastella koreensis</name>
    <dbReference type="NCBI Taxonomy" id="354356"/>
    <lineage>
        <taxon>Bacteria</taxon>
        <taxon>Pseudomonadati</taxon>
        <taxon>Bacteroidota</taxon>
        <taxon>Chitinophagia</taxon>
        <taxon>Chitinophagales</taxon>
        <taxon>Chitinophagaceae</taxon>
        <taxon>Niastella</taxon>
    </lineage>
</organism>
<name>A0ABX3NN93_9BACT</name>
<sequence>MKGFSLITGLLLTGVIAHAQSDSLRVVKAKWTNKKLAKGVYWKSTRIENNELFNANQEINVIEVAPGNKKVQLHIVHSDSLEKTSQLGQHAHALAAINGSFFKMRGPDPDYRPDLKGVPKLERSKLDHNRSEVYLREHDSLIAPNMVGKKPVRQRHNQGSIAINGSDFFIIAGDSLNLQSENSIKASDVLSTGPLMLMNGVELPIPNDKFCSDRHPRTAMGEKADGTVVFLVVDGRAKEAAGFSIPELQKLMKWLGCRDAINLDGGGSTTMYVKGQPDEGVVNYPSDNKKWDHAGEREVANAIVIIKN</sequence>
<reference evidence="2 3" key="1">
    <citation type="submission" date="2016-04" db="EMBL/GenBank/DDBJ databases">
        <authorList>
            <person name="Chen L."/>
            <person name="Zhuang W."/>
            <person name="Wang G."/>
        </authorList>
    </citation>
    <scope>NUCLEOTIDE SEQUENCE [LARGE SCALE GENOMIC DNA]</scope>
    <source>
        <strain evidence="3">GR20</strain>
    </source>
</reference>
<gene>
    <name evidence="2" type="ORF">A4D02_15705</name>
</gene>
<evidence type="ECO:0000313" key="3">
    <source>
        <dbReference type="Proteomes" id="UP000192277"/>
    </source>
</evidence>
<dbReference type="Proteomes" id="UP000192277">
    <property type="component" value="Unassembled WGS sequence"/>
</dbReference>
<accession>A0ABX3NN93</accession>
<keyword evidence="3" id="KW-1185">Reference proteome</keyword>
<evidence type="ECO:0000259" key="1">
    <source>
        <dbReference type="Pfam" id="PF09992"/>
    </source>
</evidence>
<dbReference type="Pfam" id="PF09992">
    <property type="entry name" value="NAGPA"/>
    <property type="match status" value="1"/>
</dbReference>
<protein>
    <recommendedName>
        <fullName evidence="1">Phosphodiester glycosidase domain-containing protein</fullName>
    </recommendedName>
</protein>
<proteinExistence type="predicted"/>
<dbReference type="RefSeq" id="WP_014217745.1">
    <property type="nucleotide sequence ID" value="NZ_LWBO01000077.1"/>
</dbReference>
<evidence type="ECO:0000313" key="2">
    <source>
        <dbReference type="EMBL" id="OQP40360.1"/>
    </source>
</evidence>